<comment type="similarity">
    <text evidence="2 9">Belongs to the ARF family.</text>
</comment>
<dbReference type="InterPro" id="IPR010525">
    <property type="entry name" value="ARF_dom"/>
</dbReference>
<evidence type="ECO:0000256" key="9">
    <source>
        <dbReference type="RuleBase" id="RU004561"/>
    </source>
</evidence>
<dbReference type="GO" id="GO:0006355">
    <property type="term" value="P:regulation of DNA-templated transcription"/>
    <property type="evidence" value="ECO:0000318"/>
    <property type="project" value="GO_Central"/>
</dbReference>
<dbReference type="PANTHER" id="PTHR31384">
    <property type="entry name" value="AUXIN RESPONSE FACTOR 4-RELATED"/>
    <property type="match status" value="1"/>
</dbReference>
<dbReference type="InterPro" id="IPR044835">
    <property type="entry name" value="ARF_plant"/>
</dbReference>
<dbReference type="EMBL" id="MNCJ02000330">
    <property type="protein sequence ID" value="KAF5764913.1"/>
    <property type="molecule type" value="Genomic_DNA"/>
</dbReference>
<dbReference type="PROSITE" id="PS50863">
    <property type="entry name" value="B3"/>
    <property type="match status" value="1"/>
</dbReference>
<dbReference type="Gene3D" id="2.30.30.1040">
    <property type="match status" value="1"/>
</dbReference>
<comment type="subcellular location">
    <subcellularLocation>
        <location evidence="1 9">Nucleus</location>
    </subcellularLocation>
</comment>
<evidence type="ECO:0000256" key="8">
    <source>
        <dbReference type="ARBA" id="ARBA00023294"/>
    </source>
</evidence>
<dbReference type="OMA" id="VRMEEHH"/>
<proteinExistence type="inferred from homology"/>
<dbReference type="InterPro" id="IPR015300">
    <property type="entry name" value="DNA-bd_pseudobarrel_sf"/>
</dbReference>
<dbReference type="SMART" id="SM01019">
    <property type="entry name" value="B3"/>
    <property type="match status" value="1"/>
</dbReference>
<sequence length="664" mass="74369">MVCGLIDLNAVSEDSDEVSTTSSGSAPAELLPPVVCCLELWRACAGPSMWLPEKGNGVVYCPQGHLEQLQLAGDWVGSGEFSVPPHVFCRVVDVKVHAEAGSDDVYAEVTLIQDLQLEQKWHEGGRAVEHAEDENGVVEKTTTPHMFCKTLTASDTSTHGGFSVPRRAAEDCFPPLDYKQQRPSQELVAKDLHGTEWKFRHIYRGQPRRHLLTTGWSAFVNKKKLACGDAVLFLRGDDGVLRLGIRRATQVKAGSSLPRFSDQKSNSFDFSTVVNSISRRSLFSICYNLRGGSSEFIVPYNRFIKSLAVSFSPGIRFKMRFETEDAGDRRSTGTVIGFNDSDPERWPGSKWRCLMVRWDCDELTRQNRVSPWEIERCGSVSDTGPFMPPLMKRTRASFPSTPPDFSVLKDRSTGVPDFAESMRFHKVLQGQEIYGFYRCLDTSPLGNDIRSQKSVGFNESFRFNRVLQGQEMVSNYGERVSNSGNLWTHPSSTSSPSSVLRFQQAISQAPIRYADNMMPLSGQNHQDFFRPLKSQVEEPVLHSKNSCRLFGFSLTEGSNGSRCPNGEDRVRSKGPVVNTKLGASCTNFMNGVYLVMAFYKDCEDGLARVRIHMEAFAVLGDVFVAEVGWVAWLSFVKFGLYYFCLKHYLPIFGFVSCKQLMIFV</sequence>
<dbReference type="GO" id="GO:0005634">
    <property type="term" value="C:nucleus"/>
    <property type="evidence" value="ECO:0000318"/>
    <property type="project" value="GO_Central"/>
</dbReference>
<keyword evidence="5 9" id="KW-0238">DNA-binding</keyword>
<dbReference type="GO" id="GO:0010050">
    <property type="term" value="P:vegetative phase change"/>
    <property type="evidence" value="ECO:0000318"/>
    <property type="project" value="GO_Central"/>
</dbReference>
<dbReference type="SUPFAM" id="SSF101936">
    <property type="entry name" value="DNA-binding pseudobarrel domain"/>
    <property type="match status" value="1"/>
</dbReference>
<dbReference type="GO" id="GO:0009734">
    <property type="term" value="P:auxin-activated signaling pathway"/>
    <property type="evidence" value="ECO:0007669"/>
    <property type="project" value="UniProtKB-KW"/>
</dbReference>
<evidence type="ECO:0000256" key="7">
    <source>
        <dbReference type="ARBA" id="ARBA00023242"/>
    </source>
</evidence>
<dbReference type="InParanoid" id="A0A251S949"/>
<gene>
    <name evidence="12" type="primary">ARFB</name>
    <name evidence="12" type="ORF">HannXRQ_Chr15g0481391</name>
    <name evidence="11" type="ORF">HanXRQr2_Chr15g0697521</name>
</gene>
<evidence type="ECO:0000313" key="13">
    <source>
        <dbReference type="Proteomes" id="UP000215914"/>
    </source>
</evidence>
<dbReference type="CDD" id="cd10017">
    <property type="entry name" value="B3_DNA"/>
    <property type="match status" value="1"/>
</dbReference>
<dbReference type="GO" id="GO:0010582">
    <property type="term" value="P:floral meristem determinacy"/>
    <property type="evidence" value="ECO:0000318"/>
    <property type="project" value="GO_Central"/>
</dbReference>
<reference evidence="11" key="3">
    <citation type="submission" date="2020-06" db="EMBL/GenBank/DDBJ databases">
        <title>Helianthus annuus Genome sequencing and assembly Release 2.</title>
        <authorList>
            <person name="Gouzy J."/>
            <person name="Langlade N."/>
            <person name="Munos S."/>
        </authorList>
    </citation>
    <scope>NUCLEOTIDE SEQUENCE</scope>
    <source>
        <tissue evidence="11">Leaves</tissue>
    </source>
</reference>
<dbReference type="STRING" id="4232.A0A251S949"/>
<protein>
    <recommendedName>
        <fullName evidence="9">Auxin response factor</fullName>
    </recommendedName>
</protein>
<evidence type="ECO:0000259" key="10">
    <source>
        <dbReference type="PROSITE" id="PS50863"/>
    </source>
</evidence>
<dbReference type="GO" id="GO:0010158">
    <property type="term" value="P:abaxial cell fate specification"/>
    <property type="evidence" value="ECO:0000318"/>
    <property type="project" value="GO_Central"/>
</dbReference>
<feature type="domain" description="TF-B3" evidence="10">
    <location>
        <begin position="147"/>
        <end position="249"/>
    </location>
</feature>
<evidence type="ECO:0000256" key="1">
    <source>
        <dbReference type="ARBA" id="ARBA00004123"/>
    </source>
</evidence>
<organism evidence="12 13">
    <name type="scientific">Helianthus annuus</name>
    <name type="common">Common sunflower</name>
    <dbReference type="NCBI Taxonomy" id="4232"/>
    <lineage>
        <taxon>Eukaryota</taxon>
        <taxon>Viridiplantae</taxon>
        <taxon>Streptophyta</taxon>
        <taxon>Embryophyta</taxon>
        <taxon>Tracheophyta</taxon>
        <taxon>Spermatophyta</taxon>
        <taxon>Magnoliopsida</taxon>
        <taxon>eudicotyledons</taxon>
        <taxon>Gunneridae</taxon>
        <taxon>Pentapetalae</taxon>
        <taxon>asterids</taxon>
        <taxon>campanulids</taxon>
        <taxon>Asterales</taxon>
        <taxon>Asteraceae</taxon>
        <taxon>Asteroideae</taxon>
        <taxon>Heliantheae alliance</taxon>
        <taxon>Heliantheae</taxon>
        <taxon>Helianthus</taxon>
    </lineage>
</organism>
<dbReference type="Proteomes" id="UP000215914">
    <property type="component" value="Chromosome 15"/>
</dbReference>
<evidence type="ECO:0000256" key="2">
    <source>
        <dbReference type="ARBA" id="ARBA00007853"/>
    </source>
</evidence>
<dbReference type="Gramene" id="mRNA:HanXRQr2_Chr15g0697521">
    <property type="protein sequence ID" value="mRNA:HanXRQr2_Chr15g0697521"/>
    <property type="gene ID" value="HanXRQr2_Chr15g0697521"/>
</dbReference>
<dbReference type="FunCoup" id="A0A251S949">
    <property type="interactions" value="1633"/>
</dbReference>
<dbReference type="Pfam" id="PF02362">
    <property type="entry name" value="B3"/>
    <property type="match status" value="1"/>
</dbReference>
<dbReference type="InterPro" id="IPR003340">
    <property type="entry name" value="B3_DNA-bd"/>
</dbReference>
<evidence type="ECO:0000256" key="3">
    <source>
        <dbReference type="ARBA" id="ARBA00022473"/>
    </source>
</evidence>
<reference evidence="12" key="2">
    <citation type="submission" date="2017-02" db="EMBL/GenBank/DDBJ databases">
        <title>Sunflower complete genome.</title>
        <authorList>
            <person name="Langlade N."/>
            <person name="Munos S."/>
        </authorList>
    </citation>
    <scope>NUCLEOTIDE SEQUENCE [LARGE SCALE GENOMIC DNA]</scope>
    <source>
        <tissue evidence="12">Leaves</tissue>
    </source>
</reference>
<dbReference type="Gene3D" id="2.40.330.10">
    <property type="entry name" value="DNA-binding pseudobarrel domain"/>
    <property type="match status" value="1"/>
</dbReference>
<keyword evidence="8 9" id="KW-0927">Auxin signaling pathway</keyword>
<dbReference type="Pfam" id="PF06507">
    <property type="entry name" value="ARF_AD"/>
    <property type="match status" value="1"/>
</dbReference>
<evidence type="ECO:0000256" key="4">
    <source>
        <dbReference type="ARBA" id="ARBA00023015"/>
    </source>
</evidence>
<keyword evidence="7 9" id="KW-0539">Nucleus</keyword>
<comment type="subunit">
    <text evidence="9">Homodimers and heterodimers.</text>
</comment>
<evidence type="ECO:0000313" key="11">
    <source>
        <dbReference type="EMBL" id="KAF5764913.1"/>
    </source>
</evidence>
<name>A0A251S949_HELAN</name>
<dbReference type="GO" id="GO:0000976">
    <property type="term" value="F:transcription cis-regulatory region binding"/>
    <property type="evidence" value="ECO:0000318"/>
    <property type="project" value="GO_Central"/>
</dbReference>
<dbReference type="FunFam" id="2.30.30.1040:FF:000001">
    <property type="entry name" value="Auxin response factor"/>
    <property type="match status" value="1"/>
</dbReference>
<keyword evidence="4 9" id="KW-0805">Transcription regulation</keyword>
<dbReference type="PANTHER" id="PTHR31384:SF5">
    <property type="entry name" value="AUXIN RESPONSE FACTOR 3"/>
    <property type="match status" value="1"/>
</dbReference>
<evidence type="ECO:0000313" key="12">
    <source>
        <dbReference type="EMBL" id="OTF95283.1"/>
    </source>
</evidence>
<dbReference type="EMBL" id="CM007904">
    <property type="protein sequence ID" value="OTF95283.1"/>
    <property type="molecule type" value="Genomic_DNA"/>
</dbReference>
<evidence type="ECO:0000256" key="5">
    <source>
        <dbReference type="ARBA" id="ARBA00023125"/>
    </source>
</evidence>
<dbReference type="FunFam" id="2.40.330.10:FF:000001">
    <property type="entry name" value="Auxin response factor"/>
    <property type="match status" value="1"/>
</dbReference>
<keyword evidence="3" id="KW-0217">Developmental protein</keyword>
<reference evidence="11 13" key="1">
    <citation type="journal article" date="2017" name="Nature">
        <title>The sunflower genome provides insights into oil metabolism, flowering and Asterid evolution.</title>
        <authorList>
            <person name="Badouin H."/>
            <person name="Gouzy J."/>
            <person name="Grassa C.J."/>
            <person name="Murat F."/>
            <person name="Staton S.E."/>
            <person name="Cottret L."/>
            <person name="Lelandais-Briere C."/>
            <person name="Owens G.L."/>
            <person name="Carrere S."/>
            <person name="Mayjonade B."/>
            <person name="Legrand L."/>
            <person name="Gill N."/>
            <person name="Kane N.C."/>
            <person name="Bowers J.E."/>
            <person name="Hubner S."/>
            <person name="Bellec A."/>
            <person name="Berard A."/>
            <person name="Berges H."/>
            <person name="Blanchet N."/>
            <person name="Boniface M.C."/>
            <person name="Brunel D."/>
            <person name="Catrice O."/>
            <person name="Chaidir N."/>
            <person name="Claudel C."/>
            <person name="Donnadieu C."/>
            <person name="Faraut T."/>
            <person name="Fievet G."/>
            <person name="Helmstetter N."/>
            <person name="King M."/>
            <person name="Knapp S.J."/>
            <person name="Lai Z."/>
            <person name="Le Paslier M.C."/>
            <person name="Lippi Y."/>
            <person name="Lorenzon L."/>
            <person name="Mandel J.R."/>
            <person name="Marage G."/>
            <person name="Marchand G."/>
            <person name="Marquand E."/>
            <person name="Bret-Mestries E."/>
            <person name="Morien E."/>
            <person name="Nambeesan S."/>
            <person name="Nguyen T."/>
            <person name="Pegot-Espagnet P."/>
            <person name="Pouilly N."/>
            <person name="Raftis F."/>
            <person name="Sallet E."/>
            <person name="Schiex T."/>
            <person name="Thomas J."/>
            <person name="Vandecasteele C."/>
            <person name="Vares D."/>
            <person name="Vear F."/>
            <person name="Vautrin S."/>
            <person name="Crespi M."/>
            <person name="Mangin B."/>
            <person name="Burke J.M."/>
            <person name="Salse J."/>
            <person name="Munos S."/>
            <person name="Vincourt P."/>
            <person name="Rieseberg L.H."/>
            <person name="Langlade N.B."/>
        </authorList>
    </citation>
    <scope>NUCLEOTIDE SEQUENCE [LARGE SCALE GENOMIC DNA]</scope>
    <source>
        <strain evidence="13">cv. SF193</strain>
        <tissue evidence="11">Leaves</tissue>
    </source>
</reference>
<accession>A0A251S949</accession>
<dbReference type="AlphaFoldDB" id="A0A251S949"/>
<keyword evidence="13" id="KW-1185">Reference proteome</keyword>
<evidence type="ECO:0000256" key="6">
    <source>
        <dbReference type="ARBA" id="ARBA00023163"/>
    </source>
</evidence>
<comment type="function">
    <text evidence="9">Auxin response factors (ARFs) are transcriptional factors that bind specifically to the DNA sequence 5'-TGTCTC-3' found in the auxin-responsive promoter elements (AuxREs).</text>
</comment>
<keyword evidence="6 9" id="KW-0804">Transcription</keyword>